<dbReference type="OrthoDB" id="10250130at2759"/>
<feature type="compositionally biased region" description="Basic and acidic residues" evidence="3">
    <location>
        <begin position="77"/>
        <end position="91"/>
    </location>
</feature>
<feature type="region of interest" description="Disordered" evidence="3">
    <location>
        <begin position="1"/>
        <end position="148"/>
    </location>
</feature>
<keyword evidence="1" id="KW-0880">Kelch repeat</keyword>
<dbReference type="AlphaFoldDB" id="A0A7I8W2A8"/>
<name>A0A7I8W2A8_9ANNE</name>
<evidence type="ECO:0000256" key="1">
    <source>
        <dbReference type="ARBA" id="ARBA00022441"/>
    </source>
</evidence>
<comment type="caution">
    <text evidence="4">The sequence shown here is derived from an EMBL/GenBank/DDBJ whole genome shotgun (WGS) entry which is preliminary data.</text>
</comment>
<feature type="compositionally biased region" description="Basic and acidic residues" evidence="3">
    <location>
        <begin position="135"/>
        <end position="148"/>
    </location>
</feature>
<gene>
    <name evidence="4" type="ORF">DGYR_LOCUS9882</name>
</gene>
<evidence type="ECO:0000256" key="3">
    <source>
        <dbReference type="SAM" id="MobiDB-lite"/>
    </source>
</evidence>
<accession>A0A7I8W2A8</accession>
<dbReference type="Gene3D" id="2.120.10.80">
    <property type="entry name" value="Kelch-type beta propeller"/>
    <property type="match status" value="2"/>
</dbReference>
<feature type="compositionally biased region" description="Basic and acidic residues" evidence="3">
    <location>
        <begin position="52"/>
        <end position="62"/>
    </location>
</feature>
<sequence>MAPTTRKKTATAVKLKAKPSDAAKKRSAKKIEKKPTPAKVTLRRTKRKIVKKKIEDASEVKRTKPTGTPKKNVQKRRAIEKSPNKRQKLLDENENCTPTKRGRKKTTPNDTSHITPKAKKTNDRSKQNSLSKRLTPIEKKAKPLKNQKKEISDIIKENHDYIMEEVNNVEPEEIIVKKFVKNEQNWPSNRWGQRMTSLNNQECVMFGGQGFGSKLSKDSFWSYNHQTDKWQTIEDEDNTIPPARTGHAVVFDELTKCLYLIGGSKNTRWFSDVHVLDTIQWKWREVKYSGDAPLVSYHSATMFRYEIWVFAGITPKSKENPDECSNSLFVFNTLEELWYKPVTMGSPPAARSGHSADLINYDRLIIFGGWDSPKCFNDVHILDLGVGEWVKRDILGPPPEPRTWHASCSFSNKVFIHGGYNGDIALSDSFILDTNLSSWQWTKLNVPKTLCALTGHSCCCYESDPYIKLLIFGGGDNEGEFYDSFYEIRLRA</sequence>
<dbReference type="PANTHER" id="PTHR46093">
    <property type="entry name" value="ACYL-COA-BINDING DOMAIN-CONTAINING PROTEIN 5"/>
    <property type="match status" value="1"/>
</dbReference>
<dbReference type="Proteomes" id="UP000549394">
    <property type="component" value="Unassembled WGS sequence"/>
</dbReference>
<reference evidence="4 5" key="1">
    <citation type="submission" date="2020-08" db="EMBL/GenBank/DDBJ databases">
        <authorList>
            <person name="Hejnol A."/>
        </authorList>
    </citation>
    <scope>NUCLEOTIDE SEQUENCE [LARGE SCALE GENOMIC DNA]</scope>
</reference>
<dbReference type="SUPFAM" id="SSF50965">
    <property type="entry name" value="Galactose oxidase, central domain"/>
    <property type="match status" value="1"/>
</dbReference>
<dbReference type="EMBL" id="CAJFCJ010000015">
    <property type="protein sequence ID" value="CAD5122016.1"/>
    <property type="molecule type" value="Genomic_DNA"/>
</dbReference>
<evidence type="ECO:0000313" key="4">
    <source>
        <dbReference type="EMBL" id="CAD5122016.1"/>
    </source>
</evidence>
<keyword evidence="5" id="KW-1185">Reference proteome</keyword>
<proteinExistence type="predicted"/>
<keyword evidence="2" id="KW-0677">Repeat</keyword>
<dbReference type="InterPro" id="IPR015915">
    <property type="entry name" value="Kelch-typ_b-propeller"/>
</dbReference>
<protein>
    <submittedName>
        <fullName evidence="4">DgyrCDS10470</fullName>
    </submittedName>
</protein>
<dbReference type="Pfam" id="PF13415">
    <property type="entry name" value="Beta-prop_FBX42"/>
    <property type="match status" value="1"/>
</dbReference>
<organism evidence="4 5">
    <name type="scientific">Dimorphilus gyrociliatus</name>
    <dbReference type="NCBI Taxonomy" id="2664684"/>
    <lineage>
        <taxon>Eukaryota</taxon>
        <taxon>Metazoa</taxon>
        <taxon>Spiralia</taxon>
        <taxon>Lophotrochozoa</taxon>
        <taxon>Annelida</taxon>
        <taxon>Polychaeta</taxon>
        <taxon>Polychaeta incertae sedis</taxon>
        <taxon>Dinophilidae</taxon>
        <taxon>Dimorphilus</taxon>
    </lineage>
</organism>
<feature type="compositionally biased region" description="Basic and acidic residues" evidence="3">
    <location>
        <begin position="18"/>
        <end position="35"/>
    </location>
</feature>
<dbReference type="InterPro" id="IPR011043">
    <property type="entry name" value="Gal_Oxase/kelch_b-propeller"/>
</dbReference>
<feature type="compositionally biased region" description="Basic residues" evidence="3">
    <location>
        <begin position="41"/>
        <end position="51"/>
    </location>
</feature>
<dbReference type="PANTHER" id="PTHR46093:SF19">
    <property type="entry name" value="RAB9 EFFECTOR PROTEIN WITH KELCH MOTIFS-LIKE"/>
    <property type="match status" value="1"/>
</dbReference>
<evidence type="ECO:0000256" key="2">
    <source>
        <dbReference type="ARBA" id="ARBA00022737"/>
    </source>
</evidence>
<evidence type="ECO:0000313" key="5">
    <source>
        <dbReference type="Proteomes" id="UP000549394"/>
    </source>
</evidence>